<dbReference type="InterPro" id="IPR027417">
    <property type="entry name" value="P-loop_NTPase"/>
</dbReference>
<dbReference type="InterPro" id="IPR001680">
    <property type="entry name" value="WD40_rpt"/>
</dbReference>
<accession>A0AAV9HDT6</accession>
<feature type="repeat" description="WD" evidence="3">
    <location>
        <begin position="994"/>
        <end position="1016"/>
    </location>
</feature>
<evidence type="ECO:0000256" key="4">
    <source>
        <dbReference type="SAM" id="MobiDB-lite"/>
    </source>
</evidence>
<feature type="compositionally biased region" description="Polar residues" evidence="4">
    <location>
        <begin position="63"/>
        <end position="87"/>
    </location>
</feature>
<evidence type="ECO:0000256" key="2">
    <source>
        <dbReference type="ARBA" id="ARBA00022737"/>
    </source>
</evidence>
<sequence>MPLGVRKFFRKRFGRRGDHADQAGFEEQSRGSCDTQPESVVAATTPTTHDSKDPPHIPDADNNLPQLATSPELASSQQIISPSRAQPSPTPPIDSADQESTIASLPVQLWDRAYNELKQEETKLLDAYEKILSRQLQEGLGSAVPESQPNIIAQDKPDMRRHQMTRLIQSGLDKIKRQAKLKGALDKPVEVVLSAKNLISSAIQVVPQAALAWSGICVALEILANPIKQPEANRKGIDYILHRMDWYWSLSNSLFNDPDDPVADLSEVRRELETRIVGLYKALLSYQIKSVCSYFRRSGLTFLRDIIKIDDWDAELGDIKDAEDTFRQDHQAYHHEKNTSQLGELVDHARSRKMQELSREDQQCLKDLHLTNPRDDKSRIQKSKGDLLKDSYRWVLSNPDFQRWRDHKDSQLLWIKGDPGKGKTMLLCGIIDELDRGNTANARSSNVAYFFCQATDSRINYATAVLRGLIYMLVDQQRSLIYHVRSEYDGAGKKLFDDPNAWEVLSRIFTNILQDTSLRTTTLLIDALDECAKDLPQLLDLIAHKSSESSRVKWIVSSRNWPEIEEGLETATQKARLSLELNAESVAAAVNAFIKHKVDQLAQQKAYDDNIKEKVETYLHSHANDTFLWVALVCQALAIVPKASKWRTLEKLETFPSGLDSLYARMLEQINHSDDHELCNQILSVAVLVHRPLSLDEFTSLVKLPHGVSEDFEDLEQIISLCGSFLTIRERIVYFVHQSAKDFLLGRTSESRDPQDVPKWVFPLDEEAVNSKILSSSIQAMSKVLRRDMYGLSALGVMIDEVRIKDPDPLAAVRYSCVYWIHHLCDLISSTNSEQDVLQDDGIIHTFFNTKYLYWLEALSLLKAMPDGIKAVRQLQHQLGNSKQGHLLAMIRDAYRFALSFGRIIEQAPLQAYSSALVFAPTGSLVKKYFEQEVPEWLGNRPTVEAEWDACLQTLEGHGDSVTSVVFSPDGRQVASGSYDRTVKVWDTASGSCVASGSYDRTVKVWDTASGSCVRTLEGHGNWVMSVVFSPDGRQVASGSDNGTVKVWDTASGSCVRTLQGYGDSVTSVVFLLDKAHLNNTTERPDQLDSPKRCLYGIAQDNCWVTCNSQKVLWLPPGYRPITTAIQNGVIAFSYQTGRVLIISFLDNV</sequence>
<dbReference type="InterPro" id="IPR020472">
    <property type="entry name" value="WD40_PAC1"/>
</dbReference>
<reference evidence="6" key="1">
    <citation type="journal article" date="2023" name="Mol. Phylogenet. Evol.">
        <title>Genome-scale phylogeny and comparative genomics of the fungal order Sordariales.</title>
        <authorList>
            <person name="Hensen N."/>
            <person name="Bonometti L."/>
            <person name="Westerberg I."/>
            <person name="Brannstrom I.O."/>
            <person name="Guillou S."/>
            <person name="Cros-Aarteil S."/>
            <person name="Calhoun S."/>
            <person name="Haridas S."/>
            <person name="Kuo A."/>
            <person name="Mondo S."/>
            <person name="Pangilinan J."/>
            <person name="Riley R."/>
            <person name="LaButti K."/>
            <person name="Andreopoulos B."/>
            <person name="Lipzen A."/>
            <person name="Chen C."/>
            <person name="Yan M."/>
            <person name="Daum C."/>
            <person name="Ng V."/>
            <person name="Clum A."/>
            <person name="Steindorff A."/>
            <person name="Ohm R.A."/>
            <person name="Martin F."/>
            <person name="Silar P."/>
            <person name="Natvig D.O."/>
            <person name="Lalanne C."/>
            <person name="Gautier V."/>
            <person name="Ament-Velasquez S.L."/>
            <person name="Kruys A."/>
            <person name="Hutchinson M.I."/>
            <person name="Powell A.J."/>
            <person name="Barry K."/>
            <person name="Miller A.N."/>
            <person name="Grigoriev I.V."/>
            <person name="Debuchy R."/>
            <person name="Gladieux P."/>
            <person name="Hiltunen Thoren M."/>
            <person name="Johannesson H."/>
        </authorList>
    </citation>
    <scope>NUCLEOTIDE SEQUENCE</scope>
    <source>
        <strain evidence="6">PSN324</strain>
    </source>
</reference>
<dbReference type="AlphaFoldDB" id="A0AAV9HDT6"/>
<evidence type="ECO:0000313" key="7">
    <source>
        <dbReference type="Proteomes" id="UP001321749"/>
    </source>
</evidence>
<dbReference type="SUPFAM" id="SSF50978">
    <property type="entry name" value="WD40 repeat-like"/>
    <property type="match status" value="1"/>
</dbReference>
<dbReference type="Proteomes" id="UP001321749">
    <property type="component" value="Unassembled WGS sequence"/>
</dbReference>
<keyword evidence="2" id="KW-0677">Repeat</keyword>
<dbReference type="InterPro" id="IPR015943">
    <property type="entry name" value="WD40/YVTN_repeat-like_dom_sf"/>
</dbReference>
<feature type="region of interest" description="Disordered" evidence="4">
    <location>
        <begin position="13"/>
        <end position="99"/>
    </location>
</feature>
<protein>
    <recommendedName>
        <fullName evidence="5">NACHT domain-containing protein</fullName>
    </recommendedName>
</protein>
<dbReference type="PANTHER" id="PTHR10039:SF14">
    <property type="entry name" value="NACHT DOMAIN-CONTAINING PROTEIN"/>
    <property type="match status" value="1"/>
</dbReference>
<comment type="caution">
    <text evidence="6">The sequence shown here is derived from an EMBL/GenBank/DDBJ whole genome shotgun (WGS) entry which is preliminary data.</text>
</comment>
<dbReference type="SMART" id="SM00320">
    <property type="entry name" value="WD40"/>
    <property type="match status" value="3"/>
</dbReference>
<dbReference type="Gene3D" id="3.40.50.300">
    <property type="entry name" value="P-loop containing nucleotide triphosphate hydrolases"/>
    <property type="match status" value="1"/>
</dbReference>
<dbReference type="Gene3D" id="2.130.10.10">
    <property type="entry name" value="YVTN repeat-like/Quinoprotein amine dehydrogenase"/>
    <property type="match status" value="2"/>
</dbReference>
<keyword evidence="7" id="KW-1185">Reference proteome</keyword>
<dbReference type="PRINTS" id="PR00320">
    <property type="entry name" value="GPROTEINBRPT"/>
</dbReference>
<dbReference type="SUPFAM" id="SSF52540">
    <property type="entry name" value="P-loop containing nucleoside triphosphate hydrolases"/>
    <property type="match status" value="1"/>
</dbReference>
<dbReference type="CDD" id="cd00200">
    <property type="entry name" value="WD40"/>
    <property type="match status" value="1"/>
</dbReference>
<dbReference type="FunFam" id="3.40.50.300:FF:001638">
    <property type="entry name" value="NACHT and WD40 domain protein"/>
    <property type="match status" value="1"/>
</dbReference>
<evidence type="ECO:0000256" key="3">
    <source>
        <dbReference type="PROSITE-ProRule" id="PRU00221"/>
    </source>
</evidence>
<dbReference type="InterPro" id="IPR019775">
    <property type="entry name" value="WD40_repeat_CS"/>
</dbReference>
<feature type="repeat" description="WD" evidence="3">
    <location>
        <begin position="955"/>
        <end position="996"/>
    </location>
</feature>
<feature type="repeat" description="WD" evidence="3">
    <location>
        <begin position="1017"/>
        <end position="1058"/>
    </location>
</feature>
<feature type="compositionally biased region" description="Basic and acidic residues" evidence="4">
    <location>
        <begin position="49"/>
        <end position="59"/>
    </location>
</feature>
<dbReference type="PROSITE" id="PS50294">
    <property type="entry name" value="WD_REPEATS_REGION"/>
    <property type="match status" value="2"/>
</dbReference>
<dbReference type="InterPro" id="IPR036322">
    <property type="entry name" value="WD40_repeat_dom_sf"/>
</dbReference>
<dbReference type="InterPro" id="IPR031359">
    <property type="entry name" value="NACHT_N"/>
</dbReference>
<gene>
    <name evidence="6" type="ORF">QBC42DRAFT_232749</name>
</gene>
<proteinExistence type="predicted"/>
<dbReference type="PROSITE" id="PS50082">
    <property type="entry name" value="WD_REPEATS_2"/>
    <property type="match status" value="3"/>
</dbReference>
<dbReference type="InterPro" id="IPR007111">
    <property type="entry name" value="NACHT_NTPase"/>
</dbReference>
<dbReference type="Pfam" id="PF00400">
    <property type="entry name" value="WD40"/>
    <property type="match status" value="3"/>
</dbReference>
<evidence type="ECO:0000313" key="6">
    <source>
        <dbReference type="EMBL" id="KAK4458987.1"/>
    </source>
</evidence>
<dbReference type="Pfam" id="PF24883">
    <property type="entry name" value="NPHP3_N"/>
    <property type="match status" value="1"/>
</dbReference>
<reference evidence="6" key="2">
    <citation type="submission" date="2023-06" db="EMBL/GenBank/DDBJ databases">
        <authorList>
            <consortium name="Lawrence Berkeley National Laboratory"/>
            <person name="Mondo S.J."/>
            <person name="Hensen N."/>
            <person name="Bonometti L."/>
            <person name="Westerberg I."/>
            <person name="Brannstrom I.O."/>
            <person name="Guillou S."/>
            <person name="Cros-Aarteil S."/>
            <person name="Calhoun S."/>
            <person name="Haridas S."/>
            <person name="Kuo A."/>
            <person name="Pangilinan J."/>
            <person name="Riley R."/>
            <person name="Labutti K."/>
            <person name="Andreopoulos B."/>
            <person name="Lipzen A."/>
            <person name="Chen C."/>
            <person name="Yanf M."/>
            <person name="Daum C."/>
            <person name="Ng V."/>
            <person name="Clum A."/>
            <person name="Steindorff A."/>
            <person name="Ohm R."/>
            <person name="Martin F."/>
            <person name="Silar P."/>
            <person name="Natvig D."/>
            <person name="Lalanne C."/>
            <person name="Gautier V."/>
            <person name="Ament-Velasquez S.L."/>
            <person name="Kruys A."/>
            <person name="Hutchinson M.I."/>
            <person name="Powell A.J."/>
            <person name="Barry K."/>
            <person name="Miller A.N."/>
            <person name="Grigoriev I.V."/>
            <person name="Debuchy R."/>
            <person name="Gladieux P."/>
            <person name="Thoren M.H."/>
            <person name="Johannesson H."/>
        </authorList>
    </citation>
    <scope>NUCLEOTIDE SEQUENCE</scope>
    <source>
        <strain evidence="6">PSN324</strain>
    </source>
</reference>
<feature type="compositionally biased region" description="Polar residues" evidence="4">
    <location>
        <begin position="30"/>
        <end position="48"/>
    </location>
</feature>
<dbReference type="PANTHER" id="PTHR10039">
    <property type="entry name" value="AMELOGENIN"/>
    <property type="match status" value="1"/>
</dbReference>
<dbReference type="EMBL" id="MU865050">
    <property type="protein sequence ID" value="KAK4458987.1"/>
    <property type="molecule type" value="Genomic_DNA"/>
</dbReference>
<feature type="domain" description="NACHT" evidence="5">
    <location>
        <begin position="411"/>
        <end position="635"/>
    </location>
</feature>
<dbReference type="PROSITE" id="PS50837">
    <property type="entry name" value="NACHT"/>
    <property type="match status" value="1"/>
</dbReference>
<keyword evidence="1 3" id="KW-0853">WD repeat</keyword>
<dbReference type="PROSITE" id="PS00678">
    <property type="entry name" value="WD_REPEATS_1"/>
    <property type="match status" value="2"/>
</dbReference>
<evidence type="ECO:0000259" key="5">
    <source>
        <dbReference type="PROSITE" id="PS50837"/>
    </source>
</evidence>
<evidence type="ECO:0000256" key="1">
    <source>
        <dbReference type="ARBA" id="ARBA00022574"/>
    </source>
</evidence>
<dbReference type="InterPro" id="IPR056884">
    <property type="entry name" value="NPHP3-like_N"/>
</dbReference>
<dbReference type="Pfam" id="PF17100">
    <property type="entry name" value="NACHT_N"/>
    <property type="match status" value="1"/>
</dbReference>
<name>A0AAV9HDT6_9PEZI</name>
<organism evidence="6 7">
    <name type="scientific">Cladorrhinum samala</name>
    <dbReference type="NCBI Taxonomy" id="585594"/>
    <lineage>
        <taxon>Eukaryota</taxon>
        <taxon>Fungi</taxon>
        <taxon>Dikarya</taxon>
        <taxon>Ascomycota</taxon>
        <taxon>Pezizomycotina</taxon>
        <taxon>Sordariomycetes</taxon>
        <taxon>Sordariomycetidae</taxon>
        <taxon>Sordariales</taxon>
        <taxon>Podosporaceae</taxon>
        <taxon>Cladorrhinum</taxon>
    </lineage>
</organism>